<comment type="caution">
    <text evidence="1">The sequence shown here is derived from an EMBL/GenBank/DDBJ whole genome shotgun (WGS) entry which is preliminary data.</text>
</comment>
<dbReference type="AlphaFoldDB" id="A0A8J5N6W5"/>
<proteinExistence type="predicted"/>
<dbReference type="Proteomes" id="UP000747542">
    <property type="component" value="Unassembled WGS sequence"/>
</dbReference>
<dbReference type="EMBL" id="JAHLQT010007678">
    <property type="protein sequence ID" value="KAG7174307.1"/>
    <property type="molecule type" value="Genomic_DNA"/>
</dbReference>
<evidence type="ECO:0000313" key="1">
    <source>
        <dbReference type="EMBL" id="KAG7174307.1"/>
    </source>
</evidence>
<name>A0A8J5N6W5_HOMAM</name>
<protein>
    <submittedName>
        <fullName evidence="1">Uncharacterized protein</fullName>
    </submittedName>
</protein>
<accession>A0A8J5N6W5</accession>
<dbReference type="PANTHER" id="PTHR47018">
    <property type="entry name" value="CXC DOMAIN-CONTAINING PROTEIN-RELATED"/>
    <property type="match status" value="1"/>
</dbReference>
<evidence type="ECO:0000313" key="2">
    <source>
        <dbReference type="Proteomes" id="UP000747542"/>
    </source>
</evidence>
<organism evidence="1 2">
    <name type="scientific">Homarus americanus</name>
    <name type="common">American lobster</name>
    <dbReference type="NCBI Taxonomy" id="6706"/>
    <lineage>
        <taxon>Eukaryota</taxon>
        <taxon>Metazoa</taxon>
        <taxon>Ecdysozoa</taxon>
        <taxon>Arthropoda</taxon>
        <taxon>Crustacea</taxon>
        <taxon>Multicrustacea</taxon>
        <taxon>Malacostraca</taxon>
        <taxon>Eumalacostraca</taxon>
        <taxon>Eucarida</taxon>
        <taxon>Decapoda</taxon>
        <taxon>Pleocyemata</taxon>
        <taxon>Astacidea</taxon>
        <taxon>Nephropoidea</taxon>
        <taxon>Nephropidae</taxon>
        <taxon>Homarus</taxon>
    </lineage>
</organism>
<sequence>MKLLRAAASSHLRPVPVCLGKSDSMEVTWELGGRLASGDVRWCPHRDGSPEDTGRPVARREWKVFSITIDQAHEQNSALIQEVGVEVGLIDDPNDLCQWMVAGPDVVRTAEEFQDGHLHMGRCSDTRHHNQRASVQTAFAKDVRSLVNMIKELGNPFEEKCLDLIFFNTKKMADPAAVEAVRKDQHLLAKLSARDLKAQEAKYHLQCLLSLYNKARQVMVQASDEMEENSLINQCIALAELVFYIEDAHTNTEAVKVFKLPGLTRMYTTRLEQLGTSISGSVHSTDLKNRILTYFPDLQAHKEGRDVFLVFNEDVGPALRKACDHDADNDDVHLTRAASIVRSDMYKLETSFTGTFNSQCQGSSVPNSLMALVSMILYGSNVKTQSSYNWAQMLVAVPSLPSPSEWGWTRNEDGGWEVKWTGLPDASHACQELLRCGCKKGCRGQCKCVKAVLQCTALCLCGGLCDRE</sequence>
<gene>
    <name evidence="1" type="ORF">Hamer_G003243</name>
</gene>
<reference evidence="1" key="1">
    <citation type="journal article" date="2021" name="Sci. Adv.">
        <title>The American lobster genome reveals insights on longevity, neural, and immune adaptations.</title>
        <authorList>
            <person name="Polinski J.M."/>
            <person name="Zimin A.V."/>
            <person name="Clark K.F."/>
            <person name="Kohn A.B."/>
            <person name="Sadowski N."/>
            <person name="Timp W."/>
            <person name="Ptitsyn A."/>
            <person name="Khanna P."/>
            <person name="Romanova D.Y."/>
            <person name="Williams P."/>
            <person name="Greenwood S.J."/>
            <person name="Moroz L.L."/>
            <person name="Walt D.R."/>
            <person name="Bodnar A.G."/>
        </authorList>
    </citation>
    <scope>NUCLEOTIDE SEQUENCE</scope>
    <source>
        <strain evidence="1">GMGI-L3</strain>
    </source>
</reference>
<dbReference type="PANTHER" id="PTHR47018:SF1">
    <property type="entry name" value="TESMIN_TSO1-LIKE CXC DOMAIN-CONTAINING PROTEIN"/>
    <property type="match status" value="1"/>
</dbReference>
<keyword evidence="2" id="KW-1185">Reference proteome</keyword>